<dbReference type="InterPro" id="IPR011545">
    <property type="entry name" value="DEAD/DEAH_box_helicase_dom"/>
</dbReference>
<keyword evidence="5 12" id="KW-0347">Helicase</keyword>
<dbReference type="InterPro" id="IPR027417">
    <property type="entry name" value="P-loop_NTPase"/>
</dbReference>
<evidence type="ECO:0000256" key="5">
    <source>
        <dbReference type="ARBA" id="ARBA00022806"/>
    </source>
</evidence>
<feature type="region of interest" description="Disordered" evidence="9">
    <location>
        <begin position="231"/>
        <end position="250"/>
    </location>
</feature>
<dbReference type="AlphaFoldDB" id="A0A6F9DSU8"/>
<dbReference type="GO" id="GO:0055087">
    <property type="term" value="C:Ski complex"/>
    <property type="evidence" value="ECO:0007669"/>
    <property type="project" value="TreeGrafter"/>
</dbReference>
<feature type="region of interest" description="Disordered" evidence="9">
    <location>
        <begin position="262"/>
        <end position="291"/>
    </location>
</feature>
<dbReference type="FunFam" id="3.40.50.300:FF:000354">
    <property type="entry name" value="ATP-dependent RNA helicase SKI2"/>
    <property type="match status" value="1"/>
</dbReference>
<dbReference type="PROSITE" id="PS51192">
    <property type="entry name" value="HELICASE_ATP_BIND_1"/>
    <property type="match status" value="1"/>
</dbReference>
<evidence type="ECO:0000256" key="8">
    <source>
        <dbReference type="ARBA" id="ARBA00047984"/>
    </source>
</evidence>
<dbReference type="InterPro" id="IPR001650">
    <property type="entry name" value="Helicase_C-like"/>
</dbReference>
<dbReference type="Pfam" id="PF08148">
    <property type="entry name" value="DSHCT"/>
    <property type="match status" value="1"/>
</dbReference>
<dbReference type="GO" id="GO:0003723">
    <property type="term" value="F:RNA binding"/>
    <property type="evidence" value="ECO:0007669"/>
    <property type="project" value="UniProtKB-KW"/>
</dbReference>
<dbReference type="FunFam" id="3.40.50.300:FF:000447">
    <property type="entry name" value="helicase SKI2W isoform X2"/>
    <property type="match status" value="1"/>
</dbReference>
<dbReference type="SMART" id="SM00490">
    <property type="entry name" value="HELICc"/>
    <property type="match status" value="1"/>
</dbReference>
<evidence type="ECO:0000313" key="12">
    <source>
        <dbReference type="EMBL" id="CAB3266088.1"/>
    </source>
</evidence>
<proteinExistence type="evidence at transcript level"/>
<feature type="domain" description="Helicase ATP-binding" evidence="10">
    <location>
        <begin position="331"/>
        <end position="487"/>
    </location>
</feature>
<dbReference type="SMART" id="SM01142">
    <property type="entry name" value="DSHCT"/>
    <property type="match status" value="1"/>
</dbReference>
<name>A0A6F9DSU8_9ASCI</name>
<dbReference type="PROSITE" id="PS51194">
    <property type="entry name" value="HELICASE_CTER"/>
    <property type="match status" value="1"/>
</dbReference>
<dbReference type="InterPro" id="IPR012961">
    <property type="entry name" value="Ski2/MTR4_C"/>
</dbReference>
<evidence type="ECO:0000256" key="1">
    <source>
        <dbReference type="ARBA" id="ARBA00004496"/>
    </source>
</evidence>
<gene>
    <name evidence="12" type="primary">Skiv2l</name>
</gene>
<comment type="catalytic activity">
    <reaction evidence="8">
        <text>ATP + H2O = ADP + phosphate + H(+)</text>
        <dbReference type="Rhea" id="RHEA:13065"/>
        <dbReference type="ChEBI" id="CHEBI:15377"/>
        <dbReference type="ChEBI" id="CHEBI:15378"/>
        <dbReference type="ChEBI" id="CHEBI:30616"/>
        <dbReference type="ChEBI" id="CHEBI:43474"/>
        <dbReference type="ChEBI" id="CHEBI:456216"/>
        <dbReference type="EC" id="3.6.4.13"/>
    </reaction>
</comment>
<evidence type="ECO:0000256" key="2">
    <source>
        <dbReference type="ARBA" id="ARBA00022490"/>
    </source>
</evidence>
<dbReference type="GO" id="GO:0016787">
    <property type="term" value="F:hydrolase activity"/>
    <property type="evidence" value="ECO:0007669"/>
    <property type="project" value="UniProtKB-KW"/>
</dbReference>
<evidence type="ECO:0000259" key="10">
    <source>
        <dbReference type="PROSITE" id="PS51192"/>
    </source>
</evidence>
<dbReference type="Pfam" id="PF00271">
    <property type="entry name" value="Helicase_C"/>
    <property type="match status" value="1"/>
</dbReference>
<reference evidence="12" key="1">
    <citation type="submission" date="2020-04" db="EMBL/GenBank/DDBJ databases">
        <authorList>
            <person name="Neveu A P."/>
        </authorList>
    </citation>
    <scope>NUCLEOTIDE SEQUENCE</scope>
    <source>
        <tissue evidence="12">Whole embryo</tissue>
    </source>
</reference>
<dbReference type="GO" id="GO:0070478">
    <property type="term" value="P:nuclear-transcribed mRNA catabolic process, 3'-5' exonucleolytic nonsense-mediated decay"/>
    <property type="evidence" value="ECO:0007669"/>
    <property type="project" value="TreeGrafter"/>
</dbReference>
<dbReference type="CDD" id="cd18795">
    <property type="entry name" value="SF2_C_Ski2"/>
    <property type="match status" value="1"/>
</dbReference>
<evidence type="ECO:0000256" key="7">
    <source>
        <dbReference type="ARBA" id="ARBA00022884"/>
    </source>
</evidence>
<comment type="subcellular location">
    <subcellularLocation>
        <location evidence="1">Cytoplasm</location>
    </subcellularLocation>
</comment>
<dbReference type="EMBL" id="LR790226">
    <property type="protein sequence ID" value="CAB3266088.1"/>
    <property type="molecule type" value="mRNA"/>
</dbReference>
<organism evidence="12">
    <name type="scientific">Phallusia mammillata</name>
    <dbReference type="NCBI Taxonomy" id="59560"/>
    <lineage>
        <taxon>Eukaryota</taxon>
        <taxon>Metazoa</taxon>
        <taxon>Chordata</taxon>
        <taxon>Tunicata</taxon>
        <taxon>Ascidiacea</taxon>
        <taxon>Phlebobranchia</taxon>
        <taxon>Ascidiidae</taxon>
        <taxon>Phallusia</taxon>
    </lineage>
</organism>
<dbReference type="Pfam" id="PF17911">
    <property type="entry name" value="Ski2_N"/>
    <property type="match status" value="1"/>
</dbReference>
<feature type="domain" description="Helicase C-terminal" evidence="11">
    <location>
        <begin position="601"/>
        <end position="766"/>
    </location>
</feature>
<dbReference type="GO" id="GO:0003724">
    <property type="term" value="F:RNA helicase activity"/>
    <property type="evidence" value="ECO:0007669"/>
    <property type="project" value="UniProtKB-EC"/>
</dbReference>
<dbReference type="Pfam" id="PF00270">
    <property type="entry name" value="DEAD"/>
    <property type="match status" value="1"/>
</dbReference>
<dbReference type="Gene3D" id="3.40.50.300">
    <property type="entry name" value="P-loop containing nucleotide triphosphate hydrolases"/>
    <property type="match status" value="2"/>
</dbReference>
<keyword evidence="2" id="KW-0963">Cytoplasm</keyword>
<dbReference type="SUPFAM" id="SSF52540">
    <property type="entry name" value="P-loop containing nucleoside triphosphate hydrolases"/>
    <property type="match status" value="1"/>
</dbReference>
<dbReference type="SMART" id="SM00487">
    <property type="entry name" value="DEXDc"/>
    <property type="match status" value="1"/>
</dbReference>
<dbReference type="InterPro" id="IPR048392">
    <property type="entry name" value="MTR4-like_stalk"/>
</dbReference>
<feature type="compositionally biased region" description="Polar residues" evidence="9">
    <location>
        <begin position="231"/>
        <end position="247"/>
    </location>
</feature>
<keyword evidence="4" id="KW-0378">Hydrolase</keyword>
<dbReference type="PANTHER" id="PTHR12131">
    <property type="entry name" value="ATP-DEPENDENT RNA AND DNA HELICASE"/>
    <property type="match status" value="1"/>
</dbReference>
<evidence type="ECO:0000256" key="6">
    <source>
        <dbReference type="ARBA" id="ARBA00022840"/>
    </source>
</evidence>
<feature type="compositionally biased region" description="Basic and acidic residues" evidence="9">
    <location>
        <begin position="266"/>
        <end position="276"/>
    </location>
</feature>
<dbReference type="InterPro" id="IPR040801">
    <property type="entry name" value="Ski2_N"/>
</dbReference>
<evidence type="ECO:0000256" key="9">
    <source>
        <dbReference type="SAM" id="MobiDB-lite"/>
    </source>
</evidence>
<dbReference type="PIRSF" id="PIRSF005198">
    <property type="entry name" value="Antiviral_helicase_SKI2"/>
    <property type="match status" value="1"/>
</dbReference>
<evidence type="ECO:0000256" key="4">
    <source>
        <dbReference type="ARBA" id="ARBA00022801"/>
    </source>
</evidence>
<keyword evidence="7" id="KW-0694">RNA-binding</keyword>
<dbReference type="InterPro" id="IPR014001">
    <property type="entry name" value="Helicase_ATP-bd"/>
</dbReference>
<dbReference type="Gene3D" id="1.10.3380.30">
    <property type="match status" value="2"/>
</dbReference>
<sequence>MACQLDGASTSGNPLDLRVEFVETDAGAGIAVIEDDRSPKEQISVLPSLLPIGIPPVLKSIQDEIREEFFNHPEELEVHQARHTQRVFPRETDLASLFAIGTSQSQTSIQVKRNMTTGEMLGFYEEETDTGGTLTAKNSCSLFRTPGPPSQSIRGTTTNFPFWPGGMDEANVDELLKASADTIIDFKTGLKSCPPGLDHGIDYSKFKSPQASGVFNLADILDETNFENIFQSEENPSSPDSLQAQEDGSQDDISIEQTKVLDNLLPEEKQQTDNTKDTNASEQKRTQRSPLEEVWAEKVDISSDVVDFHKKIPKMAHEWPFELDTFQKQAVLKLENHECVFVAAHTSAGKTVVAEYAIALSAKHMTRVVYTSPIKALSNQKFRDFKQTFGDVGLITGDVQIHPEAFCLIMTTEILRSMLYNGSDVIRDLEWVIFDEVHYINDMERGVVWEEVLIMLPEHCNVILLSATVPNTLEFANWIGKTKRKKIYVISTLKRPVPLEHYLYTGNSTKTSDELFMLVDSQRRFLTTGYKKAVAAKDERSTKHSKSFGARNQRGGNMAADKNIWLSLINRLRKKDQLPVVAFTFSRRRCDENAARLESLDLTSSAEKSEVHIFFNRCAQRLKGTDRKLPQVLQMASLLEKGVGVHHSGILPILKEVVEMLFAKGLVKLLFATETFAMGVNMPARTVVFDSIRKHDGTTMRNLLPGEYIQMAGRAGRRGLDSTGTVIVLCKGDVPESSELNQMMLGRPTKLESQFRLTYSMILNLLRVEQLRVEEVMKRSFSEFHARKDSKTQEERMRKLQEQIDEKFDITELLARSDYERYLDNCEELLHLRAHVQEETLFSNAGMKMLQAGRVMVLDCAPYQQHVAVLLKINSKKTEKTLTVLVMTQEADVSDDVTTSKWLPASLLRKTLFRPERKASQVVTEVSPKHVSYITDRSFKIPADKIIADHERRKIPRFSLDPPDQSTVIATQELLRLVESNPDGLNQVDLLSDLGLNQIELVEEVMRMRSLEDSIATAFTCVNLPRFDSQVDEVEAYLKLKKEFNNIKYLLSEASLHLLPEYQQRVEVLKELRYVDTGGAVQLKGRVACEISSHEIVLTELVFENVFATLDPVEIVALLSCVVFQQKVDLDEVNFTPRLKEGMHRIIEVATMVGATQWQLGIRQPVEDFVATLKFGLVEVVYEWAKGTTFKDITNLTSVQEGMIVRTIQRLNETCHDVRNAARVIGDPSLHAKMEKCSELIKRDIVFAASLYTH</sequence>
<keyword evidence="3" id="KW-0547">Nucleotide-binding</keyword>
<dbReference type="FunFam" id="1.10.3380.30:FF:000020">
    <property type="entry name" value="Ski2-like RNA helicase"/>
    <property type="match status" value="1"/>
</dbReference>
<dbReference type="PANTHER" id="PTHR12131:SF1">
    <property type="entry name" value="ATP-DEPENDENT RNA HELICASE SUPV3L1, MITOCHONDRIAL-RELATED"/>
    <property type="match status" value="1"/>
</dbReference>
<evidence type="ECO:0000259" key="11">
    <source>
        <dbReference type="PROSITE" id="PS51194"/>
    </source>
</evidence>
<protein>
    <submittedName>
        <fullName evidence="12">Helicase SKI2W-like</fullName>
    </submittedName>
</protein>
<dbReference type="Pfam" id="PF13234">
    <property type="entry name" value="MTR4_beta-barrel"/>
    <property type="match status" value="1"/>
</dbReference>
<accession>A0A6F9DSU8</accession>
<dbReference type="InterPro" id="IPR025696">
    <property type="entry name" value="Beta-barrel_MTR4"/>
</dbReference>
<dbReference type="InterPro" id="IPR016438">
    <property type="entry name" value="SKI2-like"/>
</dbReference>
<dbReference type="InterPro" id="IPR050699">
    <property type="entry name" value="RNA-DNA_Helicase"/>
</dbReference>
<dbReference type="FunFam" id="1.10.3380.30:FF:000001">
    <property type="entry name" value="Ski2 ATP-dependent RNA helicase"/>
    <property type="match status" value="1"/>
</dbReference>
<evidence type="ECO:0000256" key="3">
    <source>
        <dbReference type="ARBA" id="ARBA00022741"/>
    </source>
</evidence>
<keyword evidence="6" id="KW-0067">ATP-binding</keyword>
<dbReference type="Pfam" id="PF21408">
    <property type="entry name" value="MTR4-like_stalk"/>
    <property type="match status" value="1"/>
</dbReference>
<dbReference type="GO" id="GO:0005524">
    <property type="term" value="F:ATP binding"/>
    <property type="evidence" value="ECO:0007669"/>
    <property type="project" value="UniProtKB-KW"/>
</dbReference>